<sequence length="53" mass="6157">MYCYYQALAQVSLELSFSYVITQYYICVFHLVVPVFESVADLAILLQPYCSHN</sequence>
<dbReference type="AlphaFoldDB" id="A0A068QPM3"/>
<evidence type="ECO:0000313" key="2">
    <source>
        <dbReference type="Proteomes" id="UP000032721"/>
    </source>
</evidence>
<proteinExistence type="predicted"/>
<organism evidence="1 2">
    <name type="scientific">Xenorhabdus doucetiae</name>
    <dbReference type="NCBI Taxonomy" id="351671"/>
    <lineage>
        <taxon>Bacteria</taxon>
        <taxon>Pseudomonadati</taxon>
        <taxon>Pseudomonadota</taxon>
        <taxon>Gammaproteobacteria</taxon>
        <taxon>Enterobacterales</taxon>
        <taxon>Morganellaceae</taxon>
        <taxon>Xenorhabdus</taxon>
    </lineage>
</organism>
<reference evidence="1 2" key="1">
    <citation type="submission" date="2013-07" db="EMBL/GenBank/DDBJ databases">
        <authorList>
            <person name="Genoscope - CEA"/>
        </authorList>
    </citation>
    <scope>NUCLEOTIDE SEQUENCE [LARGE SCALE GENOMIC DNA]</scope>
    <source>
        <strain evidence="2">FRM16 / DSM 17909</strain>
    </source>
</reference>
<name>A0A068QPM3_9GAMM</name>
<gene>
    <name evidence="1" type="ORF">XDD1_1016</name>
</gene>
<protein>
    <submittedName>
        <fullName evidence="1">Uncharacterized protein</fullName>
    </submittedName>
</protein>
<dbReference type="Proteomes" id="UP000032721">
    <property type="component" value="Chromosome"/>
</dbReference>
<dbReference type="EMBL" id="FO704550">
    <property type="protein sequence ID" value="CDG16719.1"/>
    <property type="molecule type" value="Genomic_DNA"/>
</dbReference>
<evidence type="ECO:0000313" key="1">
    <source>
        <dbReference type="EMBL" id="CDG16719.1"/>
    </source>
</evidence>
<dbReference type="HOGENOM" id="CLU_3067723_0_0_6"/>
<dbReference type="KEGG" id="xdo:XDD1_1016"/>
<accession>A0A068QPM3</accession>